<dbReference type="InterPro" id="IPR012334">
    <property type="entry name" value="Pectin_lyas_fold"/>
</dbReference>
<protein>
    <submittedName>
        <fullName evidence="4">Filamentous hemagglutinin family N-terminal domain-containing protein</fullName>
    </submittedName>
</protein>
<keyword evidence="2" id="KW-0732">Signal</keyword>
<feature type="signal peptide" evidence="2">
    <location>
        <begin position="1"/>
        <end position="31"/>
    </location>
</feature>
<dbReference type="EMBL" id="FOJX01000012">
    <property type="protein sequence ID" value="SFB11534.1"/>
    <property type="molecule type" value="Genomic_DNA"/>
</dbReference>
<proteinExistence type="predicted"/>
<dbReference type="SMART" id="SM00912">
    <property type="entry name" value="Haemagg_act"/>
    <property type="match status" value="1"/>
</dbReference>
<feature type="compositionally biased region" description="Basic and acidic residues" evidence="1">
    <location>
        <begin position="3068"/>
        <end position="3077"/>
    </location>
</feature>
<dbReference type="NCBIfam" id="TIGR01901">
    <property type="entry name" value="adhes_NPXG"/>
    <property type="match status" value="1"/>
</dbReference>
<dbReference type="InterPro" id="IPR011050">
    <property type="entry name" value="Pectin_lyase_fold/virulence"/>
</dbReference>
<feature type="domain" description="Filamentous haemagglutinin FhaB/tRNA nuclease CdiA-like TPS" evidence="3">
    <location>
        <begin position="35"/>
        <end position="144"/>
    </location>
</feature>
<sequence length="3077" mass="325434">MYGNKEMRQIALQVSIALAAGMFSVVPVVHGAPVGGTSTTATITYSDAKVDNQVVGQNTSITSNVTNNVIDWQDFSVAAKETVDFDGNNYMNIVTGKNTSIINGAINGTGDIYIINPSGVVIGKGAEINTASFYASTRDVSVSDAVSKATAANVANSTDALSDLINAGSSTTGAAMDIVNMGNISATNVVLEGENIRLLNAANIQADKVTVRADDGYIHVGSVSGTDGTQNADTEKNETKYKSEALTGTGSAKEVEGYKLVYDDNTKVLNVDSNKWSNTLGAGSDLSGNYMLAEEIDLKDGAKSTVTGTFSNGKIDGNFFAVKNAKGDSGLFASTSNATIENIGIKDSEFTNATEDIGGVVSAATNTILKNVFNENSTVTGIGMSGGIVGAANNITMESSYNTGDVYDDSGAVSGAGLVGKFMGGTITINDCYSTGTTYNGVAGYIESDITANIERTYTKGTNFWDNVPASSTVNLKNSVAINTNAYHMMDVTGKHETEGSSLDDKSLSAFVDGDSTNYGLTWNQYVVKDNNGNDTNNIETATNITNTGGLARKSDGSLDTDSNGKIFRPTWRIYEGQSAPILTAFTKGIKTTTYDYAYYDNSGTKDTAALSYNNYNNGGKDMTAYTYTADSASATGYKNDGLVYNGETLKIVGGDRAALTSVDTSALFQKADSSSIDASHISYDTSGQRDATYSTTTGQGKMALIYSDQNGYDLVGNNIAIAPRQVTISDDFSSKEIVKPYDGKVDASSYVSQLFSGSGISSTGILPNDTSVGVALVAKDSGTDTTAKAVFRTEDGNGGLLAANEAVDKQVGANKKVVINGKLILSNGPNSTTAYTGSNYIIKDKDGKAATSVELTNAEVDAAITQRVITLSFKGDAISKQYDRTGTIKNADGTVRNFVADTDFTLTGTAATGDTLPTLDVSGLNADIQSDDPVSGYIDANKKYGVDDSYDVLLSGLKLGIGGDNYVLKDSSGVVVYSAKDIVTGHNATTTAVTTGNFKTTGAITLRQLSNTGYQWYYTNTDDVTSAPQDAAKEYDYRYEFDAPEDAKTDSNDKAIWYVTNAANGGNSGLLEGDEIYLTVDTATFWSTATPTTDVPGTGSRNAGNSTQGVKYHVKVTGDSMANYTFDGTTPLSSGEADVYGAGTITPRTIYVTYGSNANKEYDGDALVKYNNNSTFDLSSGYLAYADNNAKHQLLTNDGSTIEIEGTYQDVSDTIKGKDVYYDATNYPDNPIREKTINYTATIKQNGSASSNYQFYGTTSNITTFNEGEGKILQRQLGSLTIADVSKTYDGDEYVTNTKKDTAPLYTNDKIKLGFVNTDNTGIISSEKISDVFHVDDNGYVTTAGEVYIKGYYGDYNTTTGEFTPNANATENSQPNAHLAGTVAKVQYVGVEDLMKNHNYKLASSQGNTIYGEGTINRYLISNKSQISLDRNDELITKEYDGNKNIADAGSYLTSTQAKVTLSEGKELTGDKGLSMSVAGAQYNSKHSNNNTAQDVYYYITPVVTGNYGVDSSILETSGDYNGKVKLTLENGGLITQKHITANDTMLVSDNITKTYDSEATIAATGNALIDLTSQLTASDGVKNGITASYVKNTGTAETPNYVAEENASATVRDKSVKYTLALTDDNYNDYFIDDGTGSITVSKDNSGNITATKNLGATAFVVDNNGTINKRNLVIGVNSTPVKTYDGKSTVTGTDTDVKPTSYDDLTLDATTRAEDIAVMTKDNFNFASLTGNYGNAVKDTDGNVTSFTADGSVKRAGGSSTGDVEAKDVEYTGFFTALGTAAGNYTINGESYANGDNTYNTGKAYGTGTINPAAFSGSFVFKLKSGITQIYSGSDQVGQLEIGTSAADVDKFRREQVDEDSSGVYLTSNTTTGPFISLKNGGYSYTINEAYFVNGKDAQAGEVKYSITLNPASFSNYTDAPTSVTLDDTTTGEITKREVFVDLTTLASDGLTKNYDGNSKIYNNDNKAYSTDTATGTELTGSSIVTFAPTDYTNHQGLVAGDENASIGAYSNPDYTTVGSNKEIKYTAQVTEGDAISNNYIFKHIDSSTGTPVTTTLTNGQGVPLTTNNNTINAFGLEVTANPITKAYDGTENVAQATTTAALQLGDTVNGETVAFQGIDGDTGKYVGTHVDENGDGVPDTHIVHYSNLTLNNTNYKLVTVNNGVVTELEKENGKYKLDGTGTITPYKLLYDDVSIVINPATKQYNNDYDVLKGGNATNLTDNNYIADATVKIRDAEGNETGTQDLVFTSYEATYQSKNVADNATNKVTYKLGLSGSDYDLSDLAVKNAIDSQNRWLAETAGTITPRELTVVAGTGFRKIYDGDGEIDSATAKEKITFSPEDWAVLQSDGAANNIQYSVDASFTNKDANVDPNETKNGKTVNYTFTLTGNPGGNYSLAGATTANPNVVIGTTTGDIEKRQVTISLLDGNVADKEYDGSADAKLLLGDSNAIAGRFKLEQAAADSDTGIITGEYDEISLNTGELTATYANGGHVKRDSDGQVIADTVNFSNFKLTSTNADNPGSNYIITPTTLQGSGKITPRTITVDMGGDAPSKEYDGNTDIDLTEANENLSATINVATGDTVKVVIDKADFRDKHATDAGQKVYDYDVRIEDTNNDISYRDYELKLASSTTRALEMETSSDGQTAKLTGFDGTITPRTLNITSISDASKTYDGTDKVINAGQYINVDMSNVVTGDENKIGLDGVTGTYQPVTIGSTTYLGSDAGTAESDDKDSLVTHDVVYTLTLNNPDYVFATGSNNNGTGTIARKGLNIVATPVSVNVGDSVPASFNGSVQGLVKNNIVDDTGLADSFTFGPDGTLSTTTAGKYGIYGWYMGKKSGNFGRNYTFDQVPGNATAFTVNFVNNTDNPDTKITPTPDIYHKISKDMNSGFGDNDIAAIEYRNKKGTVIGTVTIDSGEVHNGGAKSGTVVTDLDMDNTNLGKIGIAGDDIVNMEGANAASNANIAVSGDGTTVNLEVYAVKDEDQSQANNAVAEITATDSKTGTASIEMVDNAEAVNGGVAKIELLDEKSNLLGEENEDKVEKEEKEGKIAIKSNDGQDEDEIELTIEKEGVNVA</sequence>
<feature type="chain" id="PRO_5010296775" evidence="2">
    <location>
        <begin position="32"/>
        <end position="3077"/>
    </location>
</feature>
<dbReference type="Proteomes" id="UP000183843">
    <property type="component" value="Unassembled WGS sequence"/>
</dbReference>
<evidence type="ECO:0000256" key="2">
    <source>
        <dbReference type="SAM" id="SignalP"/>
    </source>
</evidence>
<evidence type="ECO:0000256" key="1">
    <source>
        <dbReference type="SAM" id="MobiDB-lite"/>
    </source>
</evidence>
<evidence type="ECO:0000313" key="4">
    <source>
        <dbReference type="EMBL" id="SFB11534.1"/>
    </source>
</evidence>
<feature type="region of interest" description="Disordered" evidence="1">
    <location>
        <begin position="3035"/>
        <end position="3077"/>
    </location>
</feature>
<dbReference type="InterPro" id="IPR008638">
    <property type="entry name" value="FhaB/CdiA-like_TPS"/>
</dbReference>
<accession>A0A1I0YDV4</accession>
<evidence type="ECO:0000313" key="5">
    <source>
        <dbReference type="Proteomes" id="UP000183843"/>
    </source>
</evidence>
<organism evidence="4 5">
    <name type="scientific">Selenomonas ruminantium</name>
    <dbReference type="NCBI Taxonomy" id="971"/>
    <lineage>
        <taxon>Bacteria</taxon>
        <taxon>Bacillati</taxon>
        <taxon>Bacillota</taxon>
        <taxon>Negativicutes</taxon>
        <taxon>Selenomonadales</taxon>
        <taxon>Selenomonadaceae</taxon>
        <taxon>Selenomonas</taxon>
    </lineage>
</organism>
<reference evidence="4 5" key="1">
    <citation type="submission" date="2016-10" db="EMBL/GenBank/DDBJ databases">
        <authorList>
            <person name="de Groot N.N."/>
        </authorList>
    </citation>
    <scope>NUCLEOTIDE SEQUENCE [LARGE SCALE GENOMIC DNA]</scope>
    <source>
        <strain evidence="4 5">L14</strain>
    </source>
</reference>
<gene>
    <name evidence="4" type="ORF">SAMN05216587_11233</name>
</gene>
<evidence type="ECO:0000259" key="3">
    <source>
        <dbReference type="SMART" id="SM00912"/>
    </source>
</evidence>
<dbReference type="SUPFAM" id="SSF51126">
    <property type="entry name" value="Pectin lyase-like"/>
    <property type="match status" value="1"/>
</dbReference>
<dbReference type="RefSeq" id="WP_074816967.1">
    <property type="nucleotide sequence ID" value="NZ_FOJX01000012.1"/>
</dbReference>
<feature type="compositionally biased region" description="Basic and acidic residues" evidence="1">
    <location>
        <begin position="3042"/>
        <end position="3052"/>
    </location>
</feature>
<dbReference type="Gene3D" id="2.160.20.10">
    <property type="entry name" value="Single-stranded right-handed beta-helix, Pectin lyase-like"/>
    <property type="match status" value="1"/>
</dbReference>
<name>A0A1I0YDV4_SELRU</name>